<dbReference type="AlphaFoldDB" id="A0A1H8FV76"/>
<dbReference type="STRING" id="77097.SAMN04490369_100869"/>
<accession>A0A6F8XG39</accession>
<name>A0A1H8FV76_9GAMM</name>
<sequence>MTTSAEGVSDAIRHTVLRDLAWLLATPDLVTLGAYPGRPTGLTLGLADNHHAWLTALLPGVEALNGKLATRMGHYHERLWQLLLDNAPNTRLLANNLRITQRRTTLGELDMLYRTRTNPVPVHLEVAIKFYLGLPDGPGEANSQSRWIGPGGLDSLALKCSHLLHHQLPLSRTRTAQANIAHWLTPRDTGEATTLSNLLTQQLAMPGVLFYPWQPNLPPPVGATAEHRRGWWCHQYDWPSVAERYSTALKVAWLAKPHWLAPPSLDAFGNANERMEAVMAQVNRYGPQQVMLYDPKGEENCWEENYWEKSCQENSGQERPLTRLMVVPNDWPRQVPLPPKRRG</sequence>
<dbReference type="RefSeq" id="WP_062360502.1">
    <property type="nucleotide sequence ID" value="NZ_AP022869.1"/>
</dbReference>
<dbReference type="Proteomes" id="UP000501053">
    <property type="component" value="Chromosome"/>
</dbReference>
<dbReference type="EMBL" id="AP022869">
    <property type="protein sequence ID" value="BCB72370.1"/>
    <property type="molecule type" value="Genomic_DNA"/>
</dbReference>
<accession>A0A1H8FV76</accession>
<dbReference type="InterPro" id="IPR015003">
    <property type="entry name" value="DUF1853"/>
</dbReference>
<organism evidence="2 3">
    <name type="scientific">Vreelandella aquamarina</name>
    <dbReference type="NCBI Taxonomy" id="77097"/>
    <lineage>
        <taxon>Bacteria</taxon>
        <taxon>Pseudomonadati</taxon>
        <taxon>Pseudomonadota</taxon>
        <taxon>Gammaproteobacteria</taxon>
        <taxon>Oceanospirillales</taxon>
        <taxon>Halomonadaceae</taxon>
        <taxon>Vreelandella</taxon>
    </lineage>
</organism>
<proteinExistence type="predicted"/>
<evidence type="ECO:0008006" key="5">
    <source>
        <dbReference type="Google" id="ProtNLM"/>
    </source>
</evidence>
<evidence type="ECO:0000313" key="1">
    <source>
        <dbReference type="EMBL" id="BCB72370.1"/>
    </source>
</evidence>
<protein>
    <recommendedName>
        <fullName evidence="5">DUF1853 domain-containing protein</fullName>
    </recommendedName>
</protein>
<reference evidence="2 3" key="1">
    <citation type="submission" date="2016-10" db="EMBL/GenBank/DDBJ databases">
        <authorList>
            <person name="de Groot N.N."/>
        </authorList>
    </citation>
    <scope>NUCLEOTIDE SEQUENCE [LARGE SCALE GENOMIC DNA]</scope>
    <source>
        <strain evidence="2 3">558</strain>
    </source>
</reference>
<evidence type="ECO:0000313" key="2">
    <source>
        <dbReference type="EMBL" id="SEN35455.1"/>
    </source>
</evidence>
<evidence type="ECO:0000313" key="4">
    <source>
        <dbReference type="Proteomes" id="UP000501053"/>
    </source>
</evidence>
<dbReference type="Proteomes" id="UP000199493">
    <property type="component" value="Unassembled WGS sequence"/>
</dbReference>
<dbReference type="EMBL" id="FODB01000008">
    <property type="protein sequence ID" value="SEN35455.1"/>
    <property type="molecule type" value="Genomic_DNA"/>
</dbReference>
<keyword evidence="4" id="KW-1185">Reference proteome</keyword>
<reference evidence="1 4" key="2">
    <citation type="submission" date="2020-03" db="EMBL/GenBank/DDBJ databases">
        <title>Complete Genome Sequence of Halomonas meridiana strain Eplume2, isolated from hydrothermal-plume in the north east Pacific Ocean.</title>
        <authorList>
            <person name="Kurihara Y."/>
            <person name="Kawai S."/>
            <person name="Sakai A."/>
            <person name="Galipon J."/>
            <person name="Arakawa K."/>
        </authorList>
    </citation>
    <scope>NUCLEOTIDE SEQUENCE [LARGE SCALE GENOMIC DNA]</scope>
    <source>
        <strain evidence="1 4">Eplume2</strain>
    </source>
</reference>
<dbReference type="Pfam" id="PF08907">
    <property type="entry name" value="DUF1853"/>
    <property type="match status" value="1"/>
</dbReference>
<evidence type="ECO:0000313" key="3">
    <source>
        <dbReference type="Proteomes" id="UP000199493"/>
    </source>
</evidence>
<gene>
    <name evidence="1" type="ORF">HMEPL2_27210</name>
    <name evidence="2" type="ORF">SAMN04490369_100869</name>
</gene>